<keyword evidence="3" id="KW-0479">Metal-binding</keyword>
<comment type="pathway">
    <text evidence="5">Porphyrin-containing compound metabolism.</text>
</comment>
<evidence type="ECO:0000256" key="8">
    <source>
        <dbReference type="ARBA" id="ARBA00049896"/>
    </source>
</evidence>
<dbReference type="GO" id="GO:0016491">
    <property type="term" value="F:oxidoreductase activity"/>
    <property type="evidence" value="ECO:0007669"/>
    <property type="project" value="InterPro"/>
</dbReference>
<evidence type="ECO:0000313" key="13">
    <source>
        <dbReference type="Proteomes" id="UP000315636"/>
    </source>
</evidence>
<evidence type="ECO:0000256" key="6">
    <source>
        <dbReference type="ARBA" id="ARBA00029882"/>
    </source>
</evidence>
<evidence type="ECO:0000256" key="2">
    <source>
        <dbReference type="ARBA" id="ARBA00022617"/>
    </source>
</evidence>
<evidence type="ECO:0000256" key="4">
    <source>
        <dbReference type="ARBA" id="ARBA00023004"/>
    </source>
</evidence>
<dbReference type="Proteomes" id="UP000315636">
    <property type="component" value="Unassembled WGS sequence"/>
</dbReference>
<dbReference type="PANTHER" id="PTHR36843">
    <property type="entry name" value="HEME-DEPENDENT PEROXIDASE YWFI-RELATED"/>
    <property type="match status" value="1"/>
</dbReference>
<evidence type="ECO:0000256" key="3">
    <source>
        <dbReference type="ARBA" id="ARBA00022723"/>
    </source>
</evidence>
<dbReference type="EMBL" id="FXTI01000009">
    <property type="protein sequence ID" value="SMO82650.1"/>
    <property type="molecule type" value="Genomic_DNA"/>
</dbReference>
<keyword evidence="2" id="KW-0349">Heme</keyword>
<feature type="compositionally biased region" description="Low complexity" evidence="11">
    <location>
        <begin position="1"/>
        <end position="19"/>
    </location>
</feature>
<evidence type="ECO:0000256" key="9">
    <source>
        <dbReference type="ARBA" id="ARBA00049935"/>
    </source>
</evidence>
<dbReference type="GO" id="GO:0046872">
    <property type="term" value="F:metal ion binding"/>
    <property type="evidence" value="ECO:0007669"/>
    <property type="project" value="UniProtKB-KW"/>
</dbReference>
<proteinExistence type="predicted"/>
<evidence type="ECO:0000256" key="11">
    <source>
        <dbReference type="SAM" id="MobiDB-lite"/>
    </source>
</evidence>
<gene>
    <name evidence="12" type="ORF">SAMN06264849_10917</name>
</gene>
<evidence type="ECO:0000256" key="7">
    <source>
        <dbReference type="ARBA" id="ARBA00030236"/>
    </source>
</evidence>
<dbReference type="RefSeq" id="WP_246064945.1">
    <property type="nucleotide sequence ID" value="NZ_FXTI01000009.1"/>
</dbReference>
<organism evidence="12 13">
    <name type="scientific">Melghirimyces algeriensis</name>
    <dbReference type="NCBI Taxonomy" id="910412"/>
    <lineage>
        <taxon>Bacteria</taxon>
        <taxon>Bacillati</taxon>
        <taxon>Bacillota</taxon>
        <taxon>Bacilli</taxon>
        <taxon>Bacillales</taxon>
        <taxon>Thermoactinomycetaceae</taxon>
        <taxon>Melghirimyces</taxon>
    </lineage>
</organism>
<comment type="catalytic activity">
    <reaction evidence="8">
        <text>Fe-coproporphyrin III + 2 H2O2 + 2 H(+) = heme b + 2 CO2 + 4 H2O</text>
        <dbReference type="Rhea" id="RHEA:56516"/>
        <dbReference type="ChEBI" id="CHEBI:15377"/>
        <dbReference type="ChEBI" id="CHEBI:15378"/>
        <dbReference type="ChEBI" id="CHEBI:16240"/>
        <dbReference type="ChEBI" id="CHEBI:16526"/>
        <dbReference type="ChEBI" id="CHEBI:60344"/>
        <dbReference type="ChEBI" id="CHEBI:68438"/>
        <dbReference type="EC" id="1.3.98.5"/>
    </reaction>
    <physiologicalReaction direction="left-to-right" evidence="8">
        <dbReference type="Rhea" id="RHEA:56517"/>
    </physiologicalReaction>
</comment>
<evidence type="ECO:0000313" key="12">
    <source>
        <dbReference type="EMBL" id="SMO82650.1"/>
    </source>
</evidence>
<name>A0A521EHJ5_9BACL</name>
<dbReference type="AlphaFoldDB" id="A0A521EHJ5"/>
<sequence>MRPQSGGRPPMGRPGKPAGESTDHGQQKKKMPTQFVNFVFFKVDPAWRRLSREEQETGKQEFASVVEEYREQGMMVNSYSMVGIRSDADFMLWRISKKVEVFQEMMTKLLHTGLGKYLEITYSYLSFTKRSMYVDKMDPEHQNPRVYIIPGMKKYLFVYPFIKTRDWYQLSYPTRQGMMDEHIQVGSKYPSVKLNTTYSFGIDDHEFVVAFETDEITDFSLLVQELRESEASRYTLRDVPMFTCIHHSQVMDALNTL</sequence>
<evidence type="ECO:0000256" key="1">
    <source>
        <dbReference type="ARBA" id="ARBA00014413"/>
    </source>
</evidence>
<dbReference type="InterPro" id="IPR011008">
    <property type="entry name" value="Dimeric_a/b-barrel"/>
</dbReference>
<dbReference type="PANTHER" id="PTHR36843:SF1">
    <property type="entry name" value="COPROHEME DECARBOXYLASE"/>
    <property type="match status" value="1"/>
</dbReference>
<feature type="region of interest" description="Disordered" evidence="11">
    <location>
        <begin position="1"/>
        <end position="29"/>
    </location>
</feature>
<accession>A0A521EHJ5</accession>
<keyword evidence="4" id="KW-0408">Iron</keyword>
<dbReference type="InterPro" id="IPR010644">
    <property type="entry name" value="ChdC/CLD"/>
</dbReference>
<reference evidence="12 13" key="1">
    <citation type="submission" date="2017-05" db="EMBL/GenBank/DDBJ databases">
        <authorList>
            <person name="Varghese N."/>
            <person name="Submissions S."/>
        </authorList>
    </citation>
    <scope>NUCLEOTIDE SEQUENCE [LARGE SCALE GENOMIC DNA]</scope>
    <source>
        <strain evidence="12 13">DSM 45474</strain>
    </source>
</reference>
<dbReference type="Pfam" id="PF06778">
    <property type="entry name" value="Chlor_dismutase"/>
    <property type="match status" value="1"/>
</dbReference>
<dbReference type="Gene3D" id="3.30.70.1030">
    <property type="entry name" value="Apc35880, domain 1"/>
    <property type="match status" value="2"/>
</dbReference>
<evidence type="ECO:0000256" key="5">
    <source>
        <dbReference type="ARBA" id="ARBA00023444"/>
    </source>
</evidence>
<dbReference type="SUPFAM" id="SSF54909">
    <property type="entry name" value="Dimeric alpha+beta barrel"/>
    <property type="match status" value="1"/>
</dbReference>
<comment type="cofactor">
    <cofactor evidence="9">
        <name>Fe-coproporphyrin III</name>
        <dbReference type="ChEBI" id="CHEBI:68438"/>
    </cofactor>
</comment>
<dbReference type="EC" id="1.3.98.5" evidence="10"/>
<dbReference type="GO" id="GO:0020037">
    <property type="term" value="F:heme binding"/>
    <property type="evidence" value="ECO:0007669"/>
    <property type="project" value="InterPro"/>
</dbReference>
<protein>
    <recommendedName>
        <fullName evidence="1">Coproheme decarboxylase</fullName>
        <ecNumber evidence="10">1.3.98.5</ecNumber>
    </recommendedName>
    <alternativeName>
        <fullName evidence="6">Coproheme III oxidative decarboxylase</fullName>
    </alternativeName>
    <alternativeName>
        <fullName evidence="7">Hydrogen peroxide-dependent heme synthase</fullName>
    </alternativeName>
</protein>
<evidence type="ECO:0000256" key="10">
    <source>
        <dbReference type="ARBA" id="ARBA00050019"/>
    </source>
</evidence>
<keyword evidence="13" id="KW-1185">Reference proteome</keyword>